<comment type="caution">
    <text evidence="1">The sequence shown here is derived from an EMBL/GenBank/DDBJ whole genome shotgun (WGS) entry which is preliminary data.</text>
</comment>
<proteinExistence type="predicted"/>
<evidence type="ECO:0000313" key="1">
    <source>
        <dbReference type="EMBL" id="GFS89638.1"/>
    </source>
</evidence>
<gene>
    <name evidence="1" type="ORF">NPIL_315731</name>
</gene>
<protein>
    <submittedName>
        <fullName evidence="1">Uncharacterized protein</fullName>
    </submittedName>
</protein>
<accession>A0A8X6T9C7</accession>
<keyword evidence="2" id="KW-1185">Reference proteome</keyword>
<dbReference type="AlphaFoldDB" id="A0A8X6T9C7"/>
<organism evidence="1 2">
    <name type="scientific">Nephila pilipes</name>
    <name type="common">Giant wood spider</name>
    <name type="synonym">Nephila maculata</name>
    <dbReference type="NCBI Taxonomy" id="299642"/>
    <lineage>
        <taxon>Eukaryota</taxon>
        <taxon>Metazoa</taxon>
        <taxon>Ecdysozoa</taxon>
        <taxon>Arthropoda</taxon>
        <taxon>Chelicerata</taxon>
        <taxon>Arachnida</taxon>
        <taxon>Araneae</taxon>
        <taxon>Araneomorphae</taxon>
        <taxon>Entelegynae</taxon>
        <taxon>Araneoidea</taxon>
        <taxon>Nephilidae</taxon>
        <taxon>Nephila</taxon>
    </lineage>
</organism>
<evidence type="ECO:0000313" key="2">
    <source>
        <dbReference type="Proteomes" id="UP000887013"/>
    </source>
</evidence>
<reference evidence="1" key="1">
    <citation type="submission" date="2020-08" db="EMBL/GenBank/DDBJ databases">
        <title>Multicomponent nature underlies the extraordinary mechanical properties of spider dragline silk.</title>
        <authorList>
            <person name="Kono N."/>
            <person name="Nakamura H."/>
            <person name="Mori M."/>
            <person name="Yoshida Y."/>
            <person name="Ohtoshi R."/>
            <person name="Malay A.D."/>
            <person name="Moran D.A.P."/>
            <person name="Tomita M."/>
            <person name="Numata K."/>
            <person name="Arakawa K."/>
        </authorList>
    </citation>
    <scope>NUCLEOTIDE SEQUENCE</scope>
</reference>
<dbReference type="Proteomes" id="UP000887013">
    <property type="component" value="Unassembled WGS sequence"/>
</dbReference>
<sequence>MSRGTPCSVSVPCGPLEAFESPKNNNTRLRAIPRVPSFIIWDEVSKETHHPFRSPVAHRRAMRAHNNFRLRNTILHRSLVPGFSNEVFLFFHKKDGLRGYTVVSQGSVAHKDPNVIRKISSKEKKFSSSFRKAVFCLAMQGHVAGSVNMSFPLPDYSRDYFDPFSAGRDTNYGN</sequence>
<name>A0A8X6T9C7_NEPPI</name>
<dbReference type="EMBL" id="BMAW01053160">
    <property type="protein sequence ID" value="GFS89638.1"/>
    <property type="molecule type" value="Genomic_DNA"/>
</dbReference>